<name>A0A8H3QAJ5_GIBZA</name>
<protein>
    <submittedName>
        <fullName evidence="1">Uncharacterized protein</fullName>
    </submittedName>
</protein>
<evidence type="ECO:0000313" key="1">
    <source>
        <dbReference type="EMBL" id="CAG2010790.1"/>
    </source>
</evidence>
<comment type="caution">
    <text evidence="1">The sequence shown here is derived from an EMBL/GenBank/DDBJ whole genome shotgun (WGS) entry which is preliminary data.</text>
</comment>
<gene>
    <name evidence="1" type="ORF">MDCFG202_LOCUS599986</name>
</gene>
<dbReference type="EMBL" id="CAJPIJ010000251">
    <property type="protein sequence ID" value="CAG2010790.1"/>
    <property type="molecule type" value="Genomic_DNA"/>
</dbReference>
<dbReference type="PANTHER" id="PTHR33112:SF8">
    <property type="entry name" value="HETEROKARYON INCOMPATIBILITY DOMAIN-CONTAINING PROTEIN"/>
    <property type="match status" value="1"/>
</dbReference>
<dbReference type="Pfam" id="PF06985">
    <property type="entry name" value="HET"/>
    <property type="match status" value="1"/>
</dbReference>
<dbReference type="Proteomes" id="UP000746612">
    <property type="component" value="Unassembled WGS sequence"/>
</dbReference>
<evidence type="ECO:0000313" key="2">
    <source>
        <dbReference type="Proteomes" id="UP000746612"/>
    </source>
</evidence>
<organism evidence="1 2">
    <name type="scientific">Gibberella zeae</name>
    <name type="common">Wheat head blight fungus</name>
    <name type="synonym">Fusarium graminearum</name>
    <dbReference type="NCBI Taxonomy" id="5518"/>
    <lineage>
        <taxon>Eukaryota</taxon>
        <taxon>Fungi</taxon>
        <taxon>Dikarya</taxon>
        <taxon>Ascomycota</taxon>
        <taxon>Pezizomycotina</taxon>
        <taxon>Sordariomycetes</taxon>
        <taxon>Hypocreomycetidae</taxon>
        <taxon>Hypocreales</taxon>
        <taxon>Nectriaceae</taxon>
        <taxon>Fusarium</taxon>
    </lineage>
</organism>
<sequence>MPVINSIIHPYPQLCTCCASLPWPSRPFQNDSLLEKIPFHKTFKLLNESADQGCALCRLVWSSLVYNCAATSYPKASWMEMSIDLKIFMTDSEFALISTLKHEGEESLNCVPTRFERVKVTEVELTRSMKSRQVKAFTAESIRQDLMDLIERQVKPWMETCQEQGAYHQNCTKKKNTANLPTRLVDVGQIDDDMVKLVDVKSNGDAEDFTYLILSYCWGNGNANSSTTEKNVARRSQGFTISVLPKTIRDAILLTRMMGFRYLWVDAICIIQGPSGDFHAEAPKMGDYYSESACCIAASSSADSSEGFLIERAVAKYPMTHTGIRIATPPSQDGPPYCIYQEVDNSPYIKKPLLESPLKKRGWCWQELSLPSRILHWTPQGLFLECSSSLFLEDAKIPWQDLEWIEDVTSRVILGMPDTTILLFEGWYRLVTLFSHTQLTYEKDRLYAIHGLASVLIRRTKSEYSNGVFQRSLAQGLLWYHGSRPGKYTRDENSHLPSWCWAYVCPVDFVNIYQAPIYIRDDHPQRPLNYPTTVKDLSTVEGSVSRLYIRAHIIQLTVEKKEGTDIKEKDSDKAFRYFLDRGSKAKHIVASFIRLFSSGGEMDVLWMPVGRVVDSSSDVVGLLIYKLVEENRVTYHRYGMLRYEWIWNEGVCGDLQEIVLV</sequence>
<dbReference type="PANTHER" id="PTHR33112">
    <property type="entry name" value="DOMAIN PROTEIN, PUTATIVE-RELATED"/>
    <property type="match status" value="1"/>
</dbReference>
<dbReference type="InterPro" id="IPR010730">
    <property type="entry name" value="HET"/>
</dbReference>
<accession>A0A8H3QAJ5</accession>
<proteinExistence type="predicted"/>
<dbReference type="AlphaFoldDB" id="A0A8H3QAJ5"/>
<reference evidence="1" key="1">
    <citation type="submission" date="2021-03" db="EMBL/GenBank/DDBJ databases">
        <authorList>
            <person name="Alouane T."/>
            <person name="Langin T."/>
            <person name="Bonhomme L."/>
        </authorList>
    </citation>
    <scope>NUCLEOTIDE SEQUENCE</scope>
    <source>
        <strain evidence="1">MDC_Fg202</strain>
    </source>
</reference>